<dbReference type="SMART" id="SM00248">
    <property type="entry name" value="ANK"/>
    <property type="match status" value="7"/>
</dbReference>
<keyword evidence="3" id="KW-0175">Coiled coil</keyword>
<dbReference type="InterPro" id="IPR036770">
    <property type="entry name" value="Ankyrin_rpt-contain_sf"/>
</dbReference>
<keyword evidence="2" id="KW-0040">ANK repeat</keyword>
<gene>
    <name evidence="5" type="ORF">RN001_012973</name>
</gene>
<dbReference type="PROSITE" id="PS50088">
    <property type="entry name" value="ANK_REPEAT"/>
    <property type="match status" value="4"/>
</dbReference>
<dbReference type="Gene3D" id="1.25.40.20">
    <property type="entry name" value="Ankyrin repeat-containing domain"/>
    <property type="match status" value="4"/>
</dbReference>
<dbReference type="Proteomes" id="UP001353858">
    <property type="component" value="Unassembled WGS sequence"/>
</dbReference>
<proteinExistence type="predicted"/>
<dbReference type="InterPro" id="IPR053064">
    <property type="entry name" value="Ankyrin-MYND_domain-protein"/>
</dbReference>
<feature type="repeat" description="ANK" evidence="2">
    <location>
        <begin position="1645"/>
        <end position="1677"/>
    </location>
</feature>
<dbReference type="InterPro" id="IPR003409">
    <property type="entry name" value="MORN"/>
</dbReference>
<accession>A0AAN7SLC5</accession>
<evidence type="ECO:0008006" key="7">
    <source>
        <dbReference type="Google" id="ProtNLM"/>
    </source>
</evidence>
<evidence type="ECO:0000256" key="4">
    <source>
        <dbReference type="SAM" id="MobiDB-lite"/>
    </source>
</evidence>
<protein>
    <recommendedName>
        <fullName evidence="7">Ankyrin repeat and MYND domain-containing protein 1</fullName>
    </recommendedName>
</protein>
<keyword evidence="6" id="KW-1185">Reference proteome</keyword>
<evidence type="ECO:0000256" key="1">
    <source>
        <dbReference type="ARBA" id="ARBA00022737"/>
    </source>
</evidence>
<reference evidence="6" key="1">
    <citation type="submission" date="2023-01" db="EMBL/GenBank/DDBJ databases">
        <title>Key to firefly adult light organ development and bioluminescence: homeobox transcription factors regulate luciferase expression and transportation to peroxisome.</title>
        <authorList>
            <person name="Fu X."/>
        </authorList>
    </citation>
    <scope>NUCLEOTIDE SEQUENCE [LARGE SCALE GENOMIC DNA]</scope>
</reference>
<name>A0AAN7SLC5_9COLE</name>
<feature type="region of interest" description="Disordered" evidence="4">
    <location>
        <begin position="2469"/>
        <end position="2512"/>
    </location>
</feature>
<comment type="caution">
    <text evidence="5">The sequence shown here is derived from an EMBL/GenBank/DDBJ whole genome shotgun (WGS) entry which is preliminary data.</text>
</comment>
<dbReference type="PANTHER" id="PTHR15897:SF2">
    <property type="entry name" value="ANKYRIN REPEAT AND MYND DOMAIN-CONTAINING PROTEIN 1"/>
    <property type="match status" value="1"/>
</dbReference>
<dbReference type="PANTHER" id="PTHR15897">
    <property type="entry name" value="ANKYRIN REPEAT AND MYND DOMAIN PROTEIN 1"/>
    <property type="match status" value="1"/>
</dbReference>
<dbReference type="SUPFAM" id="SSF48403">
    <property type="entry name" value="Ankyrin repeat"/>
    <property type="match status" value="4"/>
</dbReference>
<dbReference type="SUPFAM" id="SSF82185">
    <property type="entry name" value="Histone H3 K4-specific methyltransferase SET7/9 N-terminal domain"/>
    <property type="match status" value="2"/>
</dbReference>
<evidence type="ECO:0000256" key="3">
    <source>
        <dbReference type="SAM" id="Coils"/>
    </source>
</evidence>
<feature type="repeat" description="ANK" evidence="2">
    <location>
        <begin position="2009"/>
        <end position="2033"/>
    </location>
</feature>
<dbReference type="InterPro" id="IPR002110">
    <property type="entry name" value="Ankyrin_rpt"/>
</dbReference>
<evidence type="ECO:0000313" key="6">
    <source>
        <dbReference type="Proteomes" id="UP001353858"/>
    </source>
</evidence>
<evidence type="ECO:0000313" key="5">
    <source>
        <dbReference type="EMBL" id="KAK4873613.1"/>
    </source>
</evidence>
<dbReference type="Gene3D" id="6.10.140.2220">
    <property type="match status" value="2"/>
</dbReference>
<feature type="repeat" description="ANK" evidence="2">
    <location>
        <begin position="805"/>
        <end position="829"/>
    </location>
</feature>
<sequence>MKERNLNDTISITISIPTAKYKGEVLGNQRYGKGKETWDQEKRFDRQEYNGNFVYDSLHGHGNYTWNINNKKKVYEGLLYTSKLEGYGRLSNDDNTYFEGLFRKNSRFGPGVFTNANGTQDVGMWYGRNLMRLCVIVKPEWIPRLAHSSKAKVHLLRYKTLVKICADSVDYAEDVFNSVEANDEVMQQSHKLYNSYVKHPKSLFFNTSLYEQEYFLSKDCYIEIAADPAELLFNTPENEKSTDSTFCIKAENEFFEENLATLRINELKDEIKRIDTDILKFEEVRESTMTEIPNENQLETDKHLEKKKKSICWDTCQFFNEESDNVALMNDLFNFDLEYYNRVYNKSQKALTATEDAIKILEIKKKNLQNKVEYEEYQLNNPILITPKQFTKKVLITDLLAWNNEETLIKMRKHAFLHRNFETAVSFCVAKVLNGNRNEFKEYGNYESDCIKFLSECSNGCFNSVSNLLVKYDLNPDMCDAGGNTGMMFAAARDRHRIIKTLVHFGGNVDGFNDECLTPLSLCILRYLAVQNNVSNWEAAFLFPTYVDGDKNYYCWRPQGSSTTVIENEQANQVTTMILNNDRSISSSRFRLEALSEVINSSTDILEVDFNLAAVQLKLESMMPKDLQEAYLETNNSTNQPYLFKVDCVHPEPPKKEKTNSKKRKLTKKEPVIIDKKLNLPSQDVLLQDKLRMIYETITLLLDVGADPNIAEVPMPILLMSLFTKNLRLIEDLLLKKANPNVTTADDELTGIHILASLPPSEILVDELKLLIKYDANPNLAANVQHWIKEKKELIGDHTLEKTDAGHVPLSIAVLRGNVKLVRALLETGKVDPNCLLGEQMGVPLTVYILNRYKSTPSLIECENVIRMLEQFGANPFNSTGERGNVIEFAGIEQEEEKKDLPKQNKQKLKNAKPKKESKPGLIIRSQIKLIIESVTEDVLLRHIKGWVLKYLYQFTKCQNYYDETAEQIAKFISIAECVSIMQIIFYRGEIPIDTDENYETLYDLVEFVINANCPSKDDTPTSFNVDIHKLLENFEFTKLPSKQGYLNLPQPEVDEHSEKYIVCFYCYKRLNCQLFRCPECKLIYYCSEECNALGIKYKSTKHKCSLNFYANSKNAYNDDQAKKPDDHELPLVNRYIKPDQKRRLHLTRNRPMTYINLYTSDKMKERNLNDTISITVPIPTTKYKGEVFGNQRYGKGTETWNQEKRFDRQEYNGNFVYDSLHGHGNYTWNINNKKKVYEGLLYTSKLEGYGRLSNDDNTYFEGLFRKNSRFGPGVFTNANGTQDVGMWYGRNLMRLCVIVKPEWIPRLAHSSKAKVHLLRYKTLVKICADSVDYAEDVLNSVEANDEVMQQSHKLYNSYVKHPKSLFFNTSLYEQEYFLSKDCYIEIAADPAELLFSTPENEKSTDSTFCIKAENEFFEQNLATLRINELKDEIKRIDTDILKFEKVRESTMTEIPNENQLETDKHLEKKKKSICWDTCQFFNEESDNVALMNDLFNFDLEYYNRVYNKSQKALNATEDAIKILEIKKKNLQNKVEYEEYQLNNPILITPKQCMKKVLITDLLAWNNEETLIKMMKHAFLHRNFETAVSFCVAKVLNGNRNEFKEYGNYESDCIKFLSECSNGCFYSVSNLLVKYDLNPDMCDAGGNTGMMFAAARDRHKIIKTLVDFGGNVDGFNDECLTPLSLCILRYLAVQNNVFNWEAAFLFPTYVDGDKNYYCWRPQGSSTTIIESEQANRVTSMLLNNDRSISSSRFRLEALSEVIGSTADILEVDFNLAAVQLKLESMMPKDLQEAYLETNNSTNQPYLFKVDCVHPEPPKKEKNNSKKRKLTKKEFVIIDKKLNSPSQDVLLQDKLRMIYETITLLLDVGADPNIAEVPMPTLLMSLFTKNLRLIEDLLLKKANPNVTTADDELTGIHILASLPPSEILVDELKLLIKYDANPNLAANVQHWIKEKKELIGDYTLEKTDAGKMPLHLLTMRFDFQSDVNDDLCKMANALIESGALSNIQYLGHVPLSIAVLRGNVKLVRALLETGKVDPNCLLGEQMGVPLTVYILNRYKSTPSLIECENVIRMLEQFGANPFNSTGGRGNVIEFAGIEQEEEKKELPKQNKKKVKNAKPKKESKPGLIIRSQIKLIIESVTEDVLLRHIKGWVLKYLYHFTKCQNYYDEIAEQIAKFISIAECISIMQIIFYRGVIPVDTDENYETLYDLVEFVINANCPSKDDTPTSFNVDIHKLLENFQFTKLPSKQGYLNLPQPEVDEHSEKYIVCFYCYKRLNCQLFRCPKCKLIYYCSEECNALGIKYKSTKHKCSLNFYANLKKAYNDDQDKKPDDHELPLVNRYIKPDQKRRLHLTRKRPERKNPATVTVTAGVKAAVIQLEAAGNSTSETDTQAHQIFEPASGNPPNVLDSPTVVLEDSTTEKNILANEDVINGGITTSDLSNTPGTSSTYIKLTTISPLLKSIAIRSTNRRSKKSEIISSSPYKDQLIKEEEKKDLNKYGLHQKRSREGNSGGT</sequence>
<feature type="compositionally biased region" description="Basic and acidic residues" evidence="4">
    <location>
        <begin position="2484"/>
        <end position="2495"/>
    </location>
</feature>
<feature type="repeat" description="ANK" evidence="2">
    <location>
        <begin position="482"/>
        <end position="514"/>
    </location>
</feature>
<keyword evidence="1" id="KW-0677">Repeat</keyword>
<feature type="coiled-coil region" evidence="3">
    <location>
        <begin position="1507"/>
        <end position="1541"/>
    </location>
</feature>
<dbReference type="PROSITE" id="PS50297">
    <property type="entry name" value="ANK_REP_REGION"/>
    <property type="match status" value="2"/>
</dbReference>
<dbReference type="EMBL" id="JARPUR010000006">
    <property type="protein sequence ID" value="KAK4873613.1"/>
    <property type="molecule type" value="Genomic_DNA"/>
</dbReference>
<dbReference type="Pfam" id="PF02493">
    <property type="entry name" value="MORN"/>
    <property type="match status" value="4"/>
</dbReference>
<organism evidence="5 6">
    <name type="scientific">Aquatica leii</name>
    <dbReference type="NCBI Taxonomy" id="1421715"/>
    <lineage>
        <taxon>Eukaryota</taxon>
        <taxon>Metazoa</taxon>
        <taxon>Ecdysozoa</taxon>
        <taxon>Arthropoda</taxon>
        <taxon>Hexapoda</taxon>
        <taxon>Insecta</taxon>
        <taxon>Pterygota</taxon>
        <taxon>Neoptera</taxon>
        <taxon>Endopterygota</taxon>
        <taxon>Coleoptera</taxon>
        <taxon>Polyphaga</taxon>
        <taxon>Elateriformia</taxon>
        <taxon>Elateroidea</taxon>
        <taxon>Lampyridae</taxon>
        <taxon>Luciolinae</taxon>
        <taxon>Aquatica</taxon>
    </lineage>
</organism>
<feature type="coiled-coil region" evidence="3">
    <location>
        <begin position="351"/>
        <end position="378"/>
    </location>
</feature>
<evidence type="ECO:0000256" key="2">
    <source>
        <dbReference type="PROSITE-ProRule" id="PRU00023"/>
    </source>
</evidence>